<comment type="caution">
    <text evidence="2">The sequence shown here is derived from an EMBL/GenBank/DDBJ whole genome shotgun (WGS) entry which is preliminary data.</text>
</comment>
<sequence length="25" mass="2927">MRIRVPTRLDRSTHGRQTKGFSNRG</sequence>
<dbReference type="EMBL" id="JACCCC010000001">
    <property type="protein sequence ID" value="NYE49157.1"/>
    <property type="molecule type" value="Genomic_DNA"/>
</dbReference>
<name>A0A852U0S4_9ACTN</name>
<proteinExistence type="predicted"/>
<accession>A0A852U0S4</accession>
<dbReference type="AlphaFoldDB" id="A0A852U0S4"/>
<evidence type="ECO:0000313" key="3">
    <source>
        <dbReference type="Proteomes" id="UP000589036"/>
    </source>
</evidence>
<keyword evidence="3" id="KW-1185">Reference proteome</keyword>
<reference evidence="2 3" key="1">
    <citation type="submission" date="2020-07" db="EMBL/GenBank/DDBJ databases">
        <title>Sequencing the genomes of 1000 actinobacteria strains.</title>
        <authorList>
            <person name="Klenk H.-P."/>
        </authorList>
    </citation>
    <scope>NUCLEOTIDE SEQUENCE [LARGE SCALE GENOMIC DNA]</scope>
    <source>
        <strain evidence="2 3">CXB654</strain>
    </source>
</reference>
<evidence type="ECO:0000313" key="2">
    <source>
        <dbReference type="EMBL" id="NYE49157.1"/>
    </source>
</evidence>
<feature type="region of interest" description="Disordered" evidence="1">
    <location>
        <begin position="1"/>
        <end position="25"/>
    </location>
</feature>
<organism evidence="2 3">
    <name type="scientific">Spinactinospora alkalitolerans</name>
    <dbReference type="NCBI Taxonomy" id="687207"/>
    <lineage>
        <taxon>Bacteria</taxon>
        <taxon>Bacillati</taxon>
        <taxon>Actinomycetota</taxon>
        <taxon>Actinomycetes</taxon>
        <taxon>Streptosporangiales</taxon>
        <taxon>Nocardiopsidaceae</taxon>
        <taxon>Spinactinospora</taxon>
    </lineage>
</organism>
<protein>
    <submittedName>
        <fullName evidence="2">Uncharacterized protein</fullName>
    </submittedName>
</protein>
<gene>
    <name evidence="2" type="ORF">HDA32_004277</name>
</gene>
<dbReference type="Proteomes" id="UP000589036">
    <property type="component" value="Unassembled WGS sequence"/>
</dbReference>
<evidence type="ECO:0000256" key="1">
    <source>
        <dbReference type="SAM" id="MobiDB-lite"/>
    </source>
</evidence>